<dbReference type="InterPro" id="IPR005788">
    <property type="entry name" value="PDI_thioredoxin-like_dom"/>
</dbReference>
<evidence type="ECO:0000256" key="3">
    <source>
        <dbReference type="ARBA" id="ARBA00012723"/>
    </source>
</evidence>
<accession>A0ABQ8F3T0</accession>
<dbReference type="Proteomes" id="UP001648503">
    <property type="component" value="Unassembled WGS sequence"/>
</dbReference>
<dbReference type="Gene3D" id="3.40.30.10">
    <property type="entry name" value="Glutaredoxin"/>
    <property type="match status" value="2"/>
</dbReference>
<dbReference type="SUPFAM" id="SSF52833">
    <property type="entry name" value="Thioredoxin-like"/>
    <property type="match status" value="2"/>
</dbReference>
<evidence type="ECO:0000256" key="5">
    <source>
        <dbReference type="ARBA" id="ARBA00022737"/>
    </source>
</evidence>
<keyword evidence="7" id="KW-0413">Isomerase</keyword>
<keyword evidence="6" id="KW-1015">Disulfide bond</keyword>
<dbReference type="InterPro" id="IPR036249">
    <property type="entry name" value="Thioredoxin-like_sf"/>
</dbReference>
<keyword evidence="5" id="KW-0677">Repeat</keyword>
<dbReference type="CDD" id="cd00238">
    <property type="entry name" value="ERp29c"/>
    <property type="match status" value="1"/>
</dbReference>
<dbReference type="PANTHER" id="PTHR45672">
    <property type="entry name" value="PROTEIN DISULFIDE-ISOMERASE C17H9.14C-RELATED"/>
    <property type="match status" value="1"/>
</dbReference>
<dbReference type="Pfam" id="PF07749">
    <property type="entry name" value="ERp29"/>
    <property type="match status" value="1"/>
</dbReference>
<dbReference type="PROSITE" id="PS00194">
    <property type="entry name" value="THIOREDOXIN_1"/>
    <property type="match status" value="2"/>
</dbReference>
<name>A0ABQ8F3T0_9FUNG</name>
<keyword evidence="8" id="KW-0676">Redox-active center</keyword>
<dbReference type="InterPro" id="IPR013766">
    <property type="entry name" value="Thioredoxin_domain"/>
</dbReference>
<proteinExistence type="inferred from homology"/>
<evidence type="ECO:0000256" key="7">
    <source>
        <dbReference type="ARBA" id="ARBA00023235"/>
    </source>
</evidence>
<evidence type="ECO:0000259" key="11">
    <source>
        <dbReference type="PROSITE" id="PS51352"/>
    </source>
</evidence>
<organism evidence="12 13">
    <name type="scientific">Batrachochytrium salamandrivorans</name>
    <dbReference type="NCBI Taxonomy" id="1357716"/>
    <lineage>
        <taxon>Eukaryota</taxon>
        <taxon>Fungi</taxon>
        <taxon>Fungi incertae sedis</taxon>
        <taxon>Chytridiomycota</taxon>
        <taxon>Chytridiomycota incertae sedis</taxon>
        <taxon>Chytridiomycetes</taxon>
        <taxon>Rhizophydiales</taxon>
        <taxon>Rhizophydiales incertae sedis</taxon>
        <taxon>Batrachochytrium</taxon>
    </lineage>
</organism>
<dbReference type="PROSITE" id="PS51352">
    <property type="entry name" value="THIOREDOXIN_2"/>
    <property type="match status" value="2"/>
</dbReference>
<dbReference type="Gene3D" id="1.20.1150.12">
    <property type="entry name" value="Endoplasmic reticulum resident protein 29, C-terminal domain"/>
    <property type="match status" value="1"/>
</dbReference>
<keyword evidence="13" id="KW-1185">Reference proteome</keyword>
<dbReference type="InterPro" id="IPR051063">
    <property type="entry name" value="PDI"/>
</dbReference>
<evidence type="ECO:0000256" key="4">
    <source>
        <dbReference type="ARBA" id="ARBA00022729"/>
    </source>
</evidence>
<evidence type="ECO:0000256" key="1">
    <source>
        <dbReference type="ARBA" id="ARBA00001182"/>
    </source>
</evidence>
<evidence type="ECO:0000256" key="8">
    <source>
        <dbReference type="ARBA" id="ARBA00023284"/>
    </source>
</evidence>
<dbReference type="Pfam" id="PF00085">
    <property type="entry name" value="Thioredoxin"/>
    <property type="match status" value="2"/>
</dbReference>
<evidence type="ECO:0000313" key="13">
    <source>
        <dbReference type="Proteomes" id="UP001648503"/>
    </source>
</evidence>
<evidence type="ECO:0000256" key="10">
    <source>
        <dbReference type="SAM" id="SignalP"/>
    </source>
</evidence>
<dbReference type="InterPro" id="IPR011679">
    <property type="entry name" value="ERp29_C"/>
</dbReference>
<dbReference type="PRINTS" id="PR00421">
    <property type="entry name" value="THIOREDOXIN"/>
</dbReference>
<gene>
    <name evidence="12" type="ORF">BASA50_008597</name>
</gene>
<evidence type="ECO:0000256" key="9">
    <source>
        <dbReference type="RuleBase" id="RU004208"/>
    </source>
</evidence>
<dbReference type="InterPro" id="IPR017937">
    <property type="entry name" value="Thioredoxin_CS"/>
</dbReference>
<dbReference type="NCBIfam" id="TIGR01126">
    <property type="entry name" value="pdi_dom"/>
    <property type="match status" value="2"/>
</dbReference>
<dbReference type="EMBL" id="JAFCIX010000403">
    <property type="protein sequence ID" value="KAH6591624.1"/>
    <property type="molecule type" value="Genomic_DNA"/>
</dbReference>
<dbReference type="CDD" id="cd02998">
    <property type="entry name" value="PDI_a_ERp38"/>
    <property type="match status" value="2"/>
</dbReference>
<comment type="similarity">
    <text evidence="2 9">Belongs to the protein disulfide isomerase family.</text>
</comment>
<evidence type="ECO:0000256" key="6">
    <source>
        <dbReference type="ARBA" id="ARBA00023157"/>
    </source>
</evidence>
<dbReference type="SUPFAM" id="SSF47933">
    <property type="entry name" value="ERP29 C domain-like"/>
    <property type="match status" value="1"/>
</dbReference>
<keyword evidence="4 10" id="KW-0732">Signal</keyword>
<reference evidence="12 13" key="1">
    <citation type="submission" date="2021-02" db="EMBL/GenBank/DDBJ databases">
        <title>Variation within the Batrachochytrium salamandrivorans European outbreak.</title>
        <authorList>
            <person name="Kelly M."/>
            <person name="Pasmans F."/>
            <person name="Shea T.P."/>
            <person name="Munoz J.F."/>
            <person name="Carranza S."/>
            <person name="Cuomo C.A."/>
            <person name="Martel A."/>
        </authorList>
    </citation>
    <scope>NUCLEOTIDE SEQUENCE [LARGE SCALE GENOMIC DNA]</scope>
    <source>
        <strain evidence="12 13">AMFP18/2</strain>
    </source>
</reference>
<evidence type="ECO:0000313" key="12">
    <source>
        <dbReference type="EMBL" id="KAH6591624.1"/>
    </source>
</evidence>
<comment type="caution">
    <text evidence="12">The sequence shown here is derived from an EMBL/GenBank/DDBJ whole genome shotgun (WGS) entry which is preliminary data.</text>
</comment>
<protein>
    <recommendedName>
        <fullName evidence="3">protein disulfide-isomerase</fullName>
        <ecNumber evidence="3">5.3.4.1</ecNumber>
    </recommendedName>
</protein>
<comment type="catalytic activity">
    <reaction evidence="1">
        <text>Catalyzes the rearrangement of -S-S- bonds in proteins.</text>
        <dbReference type="EC" id="5.3.4.1"/>
    </reaction>
</comment>
<dbReference type="EC" id="5.3.4.1" evidence="3"/>
<dbReference type="InterPro" id="IPR036356">
    <property type="entry name" value="ERp29_C_sf"/>
</dbReference>
<feature type="domain" description="Thioredoxin" evidence="11">
    <location>
        <begin position="11"/>
        <end position="129"/>
    </location>
</feature>
<feature type="domain" description="Thioredoxin" evidence="11">
    <location>
        <begin position="135"/>
        <end position="248"/>
    </location>
</feature>
<dbReference type="PANTHER" id="PTHR45672:SF11">
    <property type="entry name" value="PROTEIN DISULFIDE-ISOMERASE C17H9.14C"/>
    <property type="match status" value="1"/>
</dbReference>
<sequence length="361" mass="38969">MLPVITFVLATLIGLAAAAGDVTVLTPDNFDKIVGGQQDVLVEFYAPWCGHCKSLEPLYEEVATSYVKHKSSVVIAKVDADAHRSLGDRFGITGFPTLKWFSKNSVVPKDYSGGRDVSSISEFIQTNTGLRPVTAVVHKSVKVLTESTFNAEVLESGKNILVEFYAPWCGHCKTLAPIYEKVAKTFSLESNCVVADLDATTASAISSTYGIESYPTIKFFAAGSAEPVNYEGARDEASLIAFLNEKCGTHRVSGGGLNHNAGRTAKLDAEAAVFMAASTAEQTKMSKVAVAESESKYVKYYSKVMQRTVKDSGFITKEISRLESILSTGNTTPEKNDDFNMRLNILRVFSTAGTTTGSDEL</sequence>
<feature type="chain" id="PRO_5045793893" description="protein disulfide-isomerase" evidence="10">
    <location>
        <begin position="19"/>
        <end position="361"/>
    </location>
</feature>
<feature type="signal peptide" evidence="10">
    <location>
        <begin position="1"/>
        <end position="18"/>
    </location>
</feature>
<evidence type="ECO:0000256" key="2">
    <source>
        <dbReference type="ARBA" id="ARBA00006347"/>
    </source>
</evidence>